<dbReference type="GO" id="GO:0005975">
    <property type="term" value="P:carbohydrate metabolic process"/>
    <property type="evidence" value="ECO:0007669"/>
    <property type="project" value="InterPro"/>
</dbReference>
<feature type="domain" description="Glycoside Hydrolase 20C C-terminal" evidence="7">
    <location>
        <begin position="655"/>
        <end position="862"/>
    </location>
</feature>
<feature type="region of interest" description="Disordered" evidence="5">
    <location>
        <begin position="871"/>
        <end position="890"/>
    </location>
</feature>
<comment type="catalytic activity">
    <reaction evidence="1">
        <text>Hydrolysis of terminal non-reducing N-acetyl-D-hexosamine residues in N-acetyl-beta-D-hexosaminides.</text>
        <dbReference type="EC" id="3.2.1.52"/>
    </reaction>
</comment>
<dbReference type="Proteomes" id="UP000235388">
    <property type="component" value="Unassembled WGS sequence"/>
</dbReference>
<proteinExistence type="inferred from homology"/>
<comment type="similarity">
    <text evidence="2">Belongs to the glycosyl hydrolase 20 family.</text>
</comment>
<name>A0A2N5T0W2_9BASI</name>
<dbReference type="Proteomes" id="UP000235392">
    <property type="component" value="Unassembled WGS sequence"/>
</dbReference>
<dbReference type="Gene3D" id="3.20.20.80">
    <property type="entry name" value="Glycosidases"/>
    <property type="match status" value="1"/>
</dbReference>
<dbReference type="EMBL" id="PGCI01000193">
    <property type="protein sequence ID" value="PLW34663.1"/>
    <property type="molecule type" value="Genomic_DNA"/>
</dbReference>
<reference evidence="10 11" key="1">
    <citation type="submission" date="2017-11" db="EMBL/GenBank/DDBJ databases">
        <title>De novo assembly and phasing of dikaryotic genomes from two isolates of Puccinia coronata f. sp. avenae, the causal agent of oat crown rust.</title>
        <authorList>
            <person name="Miller M.E."/>
            <person name="Zhang Y."/>
            <person name="Omidvar V."/>
            <person name="Sperschneider J."/>
            <person name="Schwessinger B."/>
            <person name="Raley C."/>
            <person name="Palmer J.M."/>
            <person name="Garnica D."/>
            <person name="Upadhyaya N."/>
            <person name="Rathjen J."/>
            <person name="Taylor J.M."/>
            <person name="Park R.F."/>
            <person name="Dodds P.N."/>
            <person name="Hirsch C.D."/>
            <person name="Kianian S.F."/>
            <person name="Figueroa M."/>
        </authorList>
    </citation>
    <scope>NUCLEOTIDE SEQUENCE [LARGE SCALE GENOMIC DNA]</scope>
    <source>
        <strain evidence="8">12NC29</strain>
        <strain evidence="9">12SD80</strain>
    </source>
</reference>
<evidence type="ECO:0000256" key="3">
    <source>
        <dbReference type="ARBA" id="ARBA00012663"/>
    </source>
</evidence>
<dbReference type="OrthoDB" id="2100085at2759"/>
<evidence type="ECO:0000256" key="5">
    <source>
        <dbReference type="SAM" id="MobiDB-lite"/>
    </source>
</evidence>
<evidence type="ECO:0000256" key="1">
    <source>
        <dbReference type="ARBA" id="ARBA00001231"/>
    </source>
</evidence>
<dbReference type="InterPro" id="IPR041063">
    <property type="entry name" value="Glyco_H_20C_C"/>
</dbReference>
<keyword evidence="10" id="KW-1185">Reference proteome</keyword>
<sequence>MSMAQTDNPAQKKKDTNTDSMIAQEPVMISNINTAEQAGNDDDPSSMAGAADSHVPRNKEEEGPLPIRLVCLDFEVEEEIRAGLKEICDHSVRNNMHMVSALLNKACPGNLDQSSSSDRDADQEDELMIDLKLLESCSQDIYTSRVLSHHPQHQKHQNLRPHLGQTRLLQPEFWWFLQFIKQEKVKGEATATRSQFEMRTSHPNFHPFSNSDPNHLINLVNGLRRRRRRRREDTEGEKETERFVVTIRYGERSGAFRALGHILALTRHFTPTRTSSFHYADSNMKTNDCSTNWDSSVCQKIVKQLHLSHQTCHFSTLGLMVDCSRNAVLKVRRVKELCRYIALMGLNVLQLYTEDTYQIKGEPFFGYFRGPYTALELKEIDDYAHALGIEVIACIQTLGHLGQMLQWPRFGGMRDTHDVLLVGSPEVYGFIEKMIRAITEPLRSKKIHIGMDEAHGVSEGRYRQLFGHKDSCQVFTDHLNKVNQICTNLRLQPMIWSDMLFCLAAKNNSLVGYYDSSNPATQELVQSIPPEIQLIYWDYYHTTSAPYVNKVKQHQDLNFKSPAMASGIWTWSRFWTALPFSMVTISASMSAIKNPQLGVKHAFTTIWGDEGNECDLWSALPGIVFYAEHAYSEKVEMDVGLVKSKFDAVCGGCFDDFVFASKMDDLQPDNKFVDDKARFTPNLSKWLVWEEPFFSLLSPQYAGYDLERHYAELSDYLERAMRREEVVKIIREEQEAEGGERRSKSNGIEGGGVTRKAKYPLNDRLKLPQLISRVLSLKCHLRERLVHAYKHKHTEELVALAGPGPLSRLSRLRNLLDLTWRYHRELWMGMYKPFGWEVLDLRYGGLKARLETMQERITRFLDQLNNHRLSNHSINDSKNDPNDDDGGDEPRIEELEVENELIYPSSGAVMMFDYHQVSRPQYC</sequence>
<feature type="region of interest" description="Disordered" evidence="5">
    <location>
        <begin position="1"/>
        <end position="61"/>
    </location>
</feature>
<organism evidence="8 10">
    <name type="scientific">Puccinia coronata f. sp. avenae</name>
    <dbReference type="NCBI Taxonomy" id="200324"/>
    <lineage>
        <taxon>Eukaryota</taxon>
        <taxon>Fungi</taxon>
        <taxon>Dikarya</taxon>
        <taxon>Basidiomycota</taxon>
        <taxon>Pucciniomycotina</taxon>
        <taxon>Pucciniomycetes</taxon>
        <taxon>Pucciniales</taxon>
        <taxon>Pucciniaceae</taxon>
        <taxon>Puccinia</taxon>
    </lineage>
</organism>
<dbReference type="InterPro" id="IPR017853">
    <property type="entry name" value="GH"/>
</dbReference>
<evidence type="ECO:0000313" key="8">
    <source>
        <dbReference type="EMBL" id="PLW19105.1"/>
    </source>
</evidence>
<feature type="domain" description="Glycoside hydrolase family 20 catalytic" evidence="6">
    <location>
        <begin position="318"/>
        <end position="539"/>
    </location>
</feature>
<dbReference type="SUPFAM" id="SSF51445">
    <property type="entry name" value="(Trans)glycosidases"/>
    <property type="match status" value="1"/>
</dbReference>
<dbReference type="EMBL" id="PGCJ01000819">
    <property type="protein sequence ID" value="PLW19105.1"/>
    <property type="molecule type" value="Genomic_DNA"/>
</dbReference>
<dbReference type="EC" id="3.2.1.52" evidence="3"/>
<protein>
    <recommendedName>
        <fullName evidence="3">beta-N-acetylhexosaminidase</fullName>
        <ecNumber evidence="3">3.2.1.52</ecNumber>
    </recommendedName>
</protein>
<gene>
    <name evidence="8" type="ORF">PCANC_08273</name>
    <name evidence="9" type="ORF">PCASD_12004</name>
</gene>
<dbReference type="CDD" id="cd06565">
    <property type="entry name" value="GH20_GcnA-like"/>
    <property type="match status" value="1"/>
</dbReference>
<dbReference type="AlphaFoldDB" id="A0A2N5T0W2"/>
<dbReference type="GO" id="GO:0004563">
    <property type="term" value="F:beta-N-acetylhexosaminidase activity"/>
    <property type="evidence" value="ECO:0007669"/>
    <property type="project" value="UniProtKB-EC"/>
</dbReference>
<accession>A0A2N5T0W2</accession>
<evidence type="ECO:0000256" key="2">
    <source>
        <dbReference type="ARBA" id="ARBA00006285"/>
    </source>
</evidence>
<dbReference type="InterPro" id="IPR015883">
    <property type="entry name" value="Glyco_hydro_20_cat"/>
</dbReference>
<dbReference type="STRING" id="200324.A0A2N5T0W2"/>
<keyword evidence="4" id="KW-0378">Hydrolase</keyword>
<evidence type="ECO:0000313" key="9">
    <source>
        <dbReference type="EMBL" id="PLW34663.1"/>
    </source>
</evidence>
<evidence type="ECO:0000259" key="7">
    <source>
        <dbReference type="Pfam" id="PF18088"/>
    </source>
</evidence>
<comment type="caution">
    <text evidence="8">The sequence shown here is derived from an EMBL/GenBank/DDBJ whole genome shotgun (WGS) entry which is preliminary data.</text>
</comment>
<dbReference type="PANTHER" id="PTHR21040:SF8">
    <property type="entry name" value="BCDNA.GH04120"/>
    <property type="match status" value="1"/>
</dbReference>
<dbReference type="PANTHER" id="PTHR21040">
    <property type="entry name" value="BCDNA.GH04120"/>
    <property type="match status" value="1"/>
</dbReference>
<dbReference type="InterPro" id="IPR038901">
    <property type="entry name" value="HEXDC-like"/>
</dbReference>
<evidence type="ECO:0000259" key="6">
    <source>
        <dbReference type="Pfam" id="PF00728"/>
    </source>
</evidence>
<dbReference type="Pfam" id="PF18088">
    <property type="entry name" value="Glyco_H_20C_C"/>
    <property type="match status" value="1"/>
</dbReference>
<dbReference type="Pfam" id="PF00728">
    <property type="entry name" value="Glyco_hydro_20"/>
    <property type="match status" value="1"/>
</dbReference>
<evidence type="ECO:0000313" key="11">
    <source>
        <dbReference type="Proteomes" id="UP000235392"/>
    </source>
</evidence>
<evidence type="ECO:0000313" key="10">
    <source>
        <dbReference type="Proteomes" id="UP000235388"/>
    </source>
</evidence>
<evidence type="ECO:0000256" key="4">
    <source>
        <dbReference type="ARBA" id="ARBA00022801"/>
    </source>
</evidence>
<dbReference type="Gene3D" id="1.20.120.670">
    <property type="entry name" value="N-acetyl-b-d-glucoasminidase"/>
    <property type="match status" value="1"/>
</dbReference>